<proteinExistence type="predicted"/>
<dbReference type="EMBL" id="AMYD01003954">
    <property type="protein sequence ID" value="EQB44588.1"/>
    <property type="molecule type" value="Genomic_DNA"/>
</dbReference>
<gene>
    <name evidence="2" type="ORF">CGLO_16654</name>
</gene>
<accession>T0JVL2</accession>
<dbReference type="AlphaFoldDB" id="T0JVL2"/>
<feature type="compositionally biased region" description="Polar residues" evidence="1">
    <location>
        <begin position="1"/>
        <end position="14"/>
    </location>
</feature>
<evidence type="ECO:0000256" key="1">
    <source>
        <dbReference type="SAM" id="MobiDB-lite"/>
    </source>
</evidence>
<comment type="caution">
    <text evidence="2">The sequence shown here is derived from an EMBL/GenBank/DDBJ whole genome shotgun (WGS) entry which is preliminary data.</text>
</comment>
<sequence length="117" mass="13098">MSVTVLSGRPTTRTTSDHRQRSVIRTPHLPKTRAEKSWRPWTSGVWVPLKSSRCPLLISSSAVSLRLHRNAGCWLGCERVPLRLVMVMVTEPRSGSAGTIVLADAAGWRQERKTLLR</sequence>
<protein>
    <submittedName>
        <fullName evidence="2">Uncharacterized protein</fullName>
    </submittedName>
</protein>
<evidence type="ECO:0000313" key="2">
    <source>
        <dbReference type="EMBL" id="EQB44588.1"/>
    </source>
</evidence>
<reference evidence="3" key="1">
    <citation type="journal article" date="2013" name="Mol. Plant Microbe Interact.">
        <title>Global aspects of pacC regulation of pathogenicity genes in Colletotrichum gloeosporioides as revealed by transcriptome analysis.</title>
        <authorList>
            <person name="Alkan N."/>
            <person name="Meng X."/>
            <person name="Friedlander G."/>
            <person name="Reuveni E."/>
            <person name="Sukno S."/>
            <person name="Sherman A."/>
            <person name="Thon M."/>
            <person name="Fluhr R."/>
            <person name="Prusky D."/>
        </authorList>
    </citation>
    <scope>NUCLEOTIDE SEQUENCE [LARGE SCALE GENOMIC DNA]</scope>
    <source>
        <strain evidence="3">Cg-14</strain>
    </source>
</reference>
<evidence type="ECO:0000313" key="3">
    <source>
        <dbReference type="Proteomes" id="UP000015530"/>
    </source>
</evidence>
<dbReference type="HOGENOM" id="CLU_2084685_0_0_1"/>
<name>T0JVL2_COLGC</name>
<organism evidence="2 3">
    <name type="scientific">Colletotrichum gloeosporioides (strain Cg-14)</name>
    <name type="common">Anthracnose fungus</name>
    <name type="synonym">Glomerella cingulata</name>
    <dbReference type="NCBI Taxonomy" id="1237896"/>
    <lineage>
        <taxon>Eukaryota</taxon>
        <taxon>Fungi</taxon>
        <taxon>Dikarya</taxon>
        <taxon>Ascomycota</taxon>
        <taxon>Pezizomycotina</taxon>
        <taxon>Sordariomycetes</taxon>
        <taxon>Hypocreomycetidae</taxon>
        <taxon>Glomerellales</taxon>
        <taxon>Glomerellaceae</taxon>
        <taxon>Colletotrichum</taxon>
        <taxon>Colletotrichum gloeosporioides species complex</taxon>
    </lineage>
</organism>
<dbReference type="Proteomes" id="UP000015530">
    <property type="component" value="Unassembled WGS sequence"/>
</dbReference>
<feature type="region of interest" description="Disordered" evidence="1">
    <location>
        <begin position="1"/>
        <end position="28"/>
    </location>
</feature>